<dbReference type="EMBL" id="JADCNM010000001">
    <property type="protein sequence ID" value="KAG0501323.1"/>
    <property type="molecule type" value="Genomic_DNA"/>
</dbReference>
<evidence type="ECO:0000256" key="1">
    <source>
        <dbReference type="SAM" id="MobiDB-lite"/>
    </source>
</evidence>
<feature type="domain" description="RNA helicase aquarius beta-barrel" evidence="5">
    <location>
        <begin position="557"/>
        <end position="716"/>
    </location>
</feature>
<dbReference type="InterPro" id="IPR041677">
    <property type="entry name" value="DNA2/NAM7_AAA_11"/>
</dbReference>
<accession>A0A835VLI0</accession>
<feature type="compositionally biased region" description="Basic and acidic residues" evidence="1">
    <location>
        <begin position="1575"/>
        <end position="1625"/>
    </location>
</feature>
<dbReference type="Pfam" id="PF21143">
    <property type="entry name" value="Aquarius_N_2nd"/>
    <property type="match status" value="1"/>
</dbReference>
<gene>
    <name evidence="6" type="ORF">HPP92_001395</name>
</gene>
<evidence type="ECO:0000259" key="5">
    <source>
        <dbReference type="Pfam" id="PF21143"/>
    </source>
</evidence>
<dbReference type="InterPro" id="IPR027417">
    <property type="entry name" value="P-loop_NTPase"/>
</dbReference>
<dbReference type="Pfam" id="PF13086">
    <property type="entry name" value="AAA_11"/>
    <property type="match status" value="1"/>
</dbReference>
<name>A0A835VLI0_VANPL</name>
<evidence type="ECO:0000259" key="4">
    <source>
        <dbReference type="Pfam" id="PF16399"/>
    </source>
</evidence>
<feature type="region of interest" description="Disordered" evidence="1">
    <location>
        <begin position="1572"/>
        <end position="1650"/>
    </location>
</feature>
<dbReference type="OrthoDB" id="1879at2759"/>
<comment type="caution">
    <text evidence="6">The sequence shown here is derived from an EMBL/GenBank/DDBJ whole genome shotgun (WGS) entry which is preliminary data.</text>
</comment>
<dbReference type="InterPro" id="IPR047187">
    <property type="entry name" value="SF1_C_Upf1"/>
</dbReference>
<dbReference type="InterPro" id="IPR032174">
    <property type="entry name" value="Aquarius_N"/>
</dbReference>
<dbReference type="Pfam" id="PF13087">
    <property type="entry name" value="AAA_12"/>
    <property type="match status" value="1"/>
</dbReference>
<feature type="domain" description="RNA helicase aquarius N-terminal" evidence="4">
    <location>
        <begin position="58"/>
        <end position="472"/>
    </location>
</feature>
<evidence type="ECO:0000259" key="2">
    <source>
        <dbReference type="Pfam" id="PF13086"/>
    </source>
</evidence>
<organism evidence="6 7">
    <name type="scientific">Vanilla planifolia</name>
    <name type="common">Vanilla</name>
    <dbReference type="NCBI Taxonomy" id="51239"/>
    <lineage>
        <taxon>Eukaryota</taxon>
        <taxon>Viridiplantae</taxon>
        <taxon>Streptophyta</taxon>
        <taxon>Embryophyta</taxon>
        <taxon>Tracheophyta</taxon>
        <taxon>Spermatophyta</taxon>
        <taxon>Magnoliopsida</taxon>
        <taxon>Liliopsida</taxon>
        <taxon>Asparagales</taxon>
        <taxon>Orchidaceae</taxon>
        <taxon>Vanilloideae</taxon>
        <taxon>Vanilleae</taxon>
        <taxon>Vanilla</taxon>
    </lineage>
</organism>
<dbReference type="GO" id="GO:0004386">
    <property type="term" value="F:helicase activity"/>
    <property type="evidence" value="ECO:0007669"/>
    <property type="project" value="InterPro"/>
</dbReference>
<dbReference type="CDD" id="cd18808">
    <property type="entry name" value="SF1_C_Upf1"/>
    <property type="match status" value="1"/>
</dbReference>
<proteinExistence type="predicted"/>
<evidence type="ECO:0000313" key="7">
    <source>
        <dbReference type="Proteomes" id="UP000639772"/>
    </source>
</evidence>
<dbReference type="InterPro" id="IPR048966">
    <property type="entry name" value="Aquarius_b-barrel"/>
</dbReference>
<dbReference type="Gene3D" id="3.40.50.300">
    <property type="entry name" value="P-loop containing nucleotide triphosphate hydrolases"/>
    <property type="match status" value="2"/>
</dbReference>
<dbReference type="Pfam" id="PF16399">
    <property type="entry name" value="Aquarius_N_1st"/>
    <property type="match status" value="1"/>
</dbReference>
<dbReference type="PANTHER" id="PTHR10887">
    <property type="entry name" value="DNA2/NAM7 HELICASE FAMILY"/>
    <property type="match status" value="1"/>
</dbReference>
<dbReference type="PANTHER" id="PTHR10887:SF5">
    <property type="entry name" value="RNA HELICASE AQUARIUS"/>
    <property type="match status" value="1"/>
</dbReference>
<evidence type="ECO:0008006" key="8">
    <source>
        <dbReference type="Google" id="ProtNLM"/>
    </source>
</evidence>
<dbReference type="InterPro" id="IPR041679">
    <property type="entry name" value="DNA2/NAM7-like_C"/>
</dbReference>
<dbReference type="Proteomes" id="UP000639772">
    <property type="component" value="Chromosome 1"/>
</dbReference>
<dbReference type="SUPFAM" id="SSF52540">
    <property type="entry name" value="P-loop containing nucleoside triphosphate hydrolases"/>
    <property type="match status" value="1"/>
</dbReference>
<dbReference type="GO" id="GO:0071013">
    <property type="term" value="C:catalytic step 2 spliceosome"/>
    <property type="evidence" value="ECO:0007669"/>
    <property type="project" value="TreeGrafter"/>
</dbReference>
<reference evidence="6 7" key="1">
    <citation type="journal article" date="2020" name="Nat. Food">
        <title>A phased Vanilla planifolia genome enables genetic improvement of flavour and production.</title>
        <authorList>
            <person name="Hasing T."/>
            <person name="Tang H."/>
            <person name="Brym M."/>
            <person name="Khazi F."/>
            <person name="Huang T."/>
            <person name="Chambers A.H."/>
        </authorList>
    </citation>
    <scope>NUCLEOTIDE SEQUENCE [LARGE SCALE GENOMIC DNA]</scope>
    <source>
        <tissue evidence="6">Leaf</tissue>
    </source>
</reference>
<evidence type="ECO:0000259" key="3">
    <source>
        <dbReference type="Pfam" id="PF13087"/>
    </source>
</evidence>
<evidence type="ECO:0000313" key="6">
    <source>
        <dbReference type="EMBL" id="KAG0501323.1"/>
    </source>
</evidence>
<protein>
    <recommendedName>
        <fullName evidence="8">Intron-binding protein aquarius</fullName>
    </recommendedName>
</protein>
<sequence>MPKVYGTGTYDFRRHRVAEYPYELGLVAPSAAAEPPEKRPAGGLASSITLVEIQRDRLTKIAAENWLKTSGVDTSGRKFESELVKRIYDTELLVSGGRKTVPLQRVMILEVSQYLENYLWPNFDAETATLEHVMSMILMVNEKFRENVAAWICFHNRKEAFREFLSRVLCLKEEERELTIAEKTNYLLFLINAFQSLEDDIVSETVLKLASLQLWHSLSPGRFQMEICLNPHLIRKWRKMTKKETKEAKKLGKPFDPSASLEVTFLRDLIEEFLEILDSKVILLKRNGDEENHMGESYEQQVDDSSILYCERFMEFLIDLLSQLPTRRFLKAVVADAAVVPKCHLSALYTHEKGRLFSQLVDLLQFYEGFEIDDHTGSQMNDDDVLLAHYSRFQAFQLFAFKEIPKLREFSLCNIGAIHKRNDLSKRLSVLSAEELQDLVCNKLKLVSEEDPCASKLNFLIEVLVSFFEKRQSQKDAINALPLYPNEKIMWDESLVPSINYSGEGCLALPKLNLQFLTLHDYLLRNFNLFRLESTYEIREDIQEAVPHLLAYINSEGDPAFRGWSRMAVPVKEFKITEVKQPNIGEVKPSTVTAEVTYSISSYKAYIRSEWDSIKEHDVLFLLSIRPSFEPLSQEEAAKSTVPERLGLQFVRGCEVVEIRDEEGILMNDFTGRIKRDEWKPPKGDLRTVVVALDTAQYYMDVADVAGKGAEDIYDHQEDLDPRPPFRVTLPKTMQNSTHSLTGDQISSHETMPTQGSGEKIFVEAYIPPDPGPYPQDQPKQNSVRFTPTQVGAIISGIQPGLTMVVGPPGTGKTDTAVQILNVLYHNCPSQRTLIITHSNQALNDLFEKIMERDVPARYLLRLGQGEQELATDLDFSRQGRVNAMLVRRLELLSEVERLARSLKLPEDVGYTCETAGYFWLVNVYSRWEQFLDACSKNQDKPTFVKDRFPFIDFFSNTPQPVFTGESFQKDMRSAKGCFRHLSSMFQELEECRAFELLKSTADRANYLMTKQAKIVAMTCTHAALKRKDFLQLGFKYDNLLMEESAQILEIETFIPMLLQRQEDGHARLKRCILIGDHHQLPPVVKNMAFQKYSHMDQSLFTRFVRLGIPYIELNAQGRARPSLAKLYNWRYRDLGDLPFVHEDSIFHKANAGFSYEYQLVDVPDYLGKGETAPSPWFYQNEGEAEYIVSVYMYMRLLGYPASKISILTTYNGQKLLIRDVVSRRCTACGIAPPSKVTTVDKFQGQQNDFILLSLVRTRFVGHLRDNAMSEKPGRIHFVSGIQEMDGLVNFKMHQLYQVQVMGQLYPACQEPSLHPNGLQVSPSQDKVEDSEMPLANGDVLQEKVKDAEEAENRDKVEDTNMPIAICDEGNASQEKAKDNIEDTEMPLAIGDVLQEKVRNAEEAENREKVEDPNMPFGICVEGNAPQEKGSCTEEAKDNVKDTFMPIAVCDEGNTVQEKASCAEEAKENAEDTEMPLANGDVLPEKVRDAEEAENRDTVEDTNLAIAICHEGNGQQEKARCAEEATDNVKDTVMPIAVCDEGNTPHEKAACAEKAKEKDEVDDTDMPIAVCDEVSAPREKDWCTDEAKEKDNIEDTRMPFSREDDASTPPEKVRETDDVEGKGKVGDFPLVGDSGNTSQELGLGEIRNDE</sequence>
<dbReference type="InterPro" id="IPR045055">
    <property type="entry name" value="DNA2/NAM7-like"/>
</dbReference>
<dbReference type="GO" id="GO:0003729">
    <property type="term" value="F:mRNA binding"/>
    <property type="evidence" value="ECO:0007669"/>
    <property type="project" value="TreeGrafter"/>
</dbReference>
<feature type="domain" description="DNA2/NAM7 helicase-like C-terminal" evidence="3">
    <location>
        <begin position="1096"/>
        <end position="1259"/>
    </location>
</feature>
<dbReference type="CDD" id="cd17935">
    <property type="entry name" value="EEXXQc_AQR"/>
    <property type="match status" value="1"/>
</dbReference>
<feature type="domain" description="DNA2/NAM7 helicase helicase" evidence="2">
    <location>
        <begin position="799"/>
        <end position="1087"/>
    </location>
</feature>